<keyword evidence="7" id="KW-1185">Reference proteome</keyword>
<evidence type="ECO:0000256" key="4">
    <source>
        <dbReference type="SAM" id="Phobius"/>
    </source>
</evidence>
<evidence type="ECO:0000313" key="7">
    <source>
        <dbReference type="Proteomes" id="UP001165085"/>
    </source>
</evidence>
<feature type="compositionally biased region" description="Low complexity" evidence="3">
    <location>
        <begin position="262"/>
        <end position="282"/>
    </location>
</feature>
<evidence type="ECO:0000256" key="1">
    <source>
        <dbReference type="ARBA" id="ARBA00004370"/>
    </source>
</evidence>
<keyword evidence="2 4" id="KW-0472">Membrane</keyword>
<evidence type="ECO:0000313" key="6">
    <source>
        <dbReference type="EMBL" id="GMH94885.1"/>
    </source>
</evidence>
<proteinExistence type="predicted"/>
<dbReference type="Pfam" id="PF16016">
    <property type="entry name" value="VASt"/>
    <property type="match status" value="1"/>
</dbReference>
<evidence type="ECO:0000259" key="5">
    <source>
        <dbReference type="PROSITE" id="PS51778"/>
    </source>
</evidence>
<feature type="domain" description="VASt" evidence="5">
    <location>
        <begin position="293"/>
        <end position="446"/>
    </location>
</feature>
<dbReference type="PANTHER" id="PTHR47666:SF1">
    <property type="entry name" value="PROTEIN VASCULAR ASSOCIATED DEATH 1, CHLOROPLASTIC"/>
    <property type="match status" value="1"/>
</dbReference>
<feature type="region of interest" description="Disordered" evidence="3">
    <location>
        <begin position="240"/>
        <end position="286"/>
    </location>
</feature>
<accession>A0A9W7BYT9</accession>
<keyword evidence="4" id="KW-0812">Transmembrane</keyword>
<keyword evidence="4" id="KW-1133">Transmembrane helix</keyword>
<sequence>MSSSSSSSPFSSLPSSQLNLISLFLATFPPTTPPSYKLPQIRPSEEGKTITTCPMLMPKETSKSLVRKYEVSTTGAKGSLWITKTRVCYYSNIFGFEKKLTLHYPTNPFTDSSSPSPPPSPDNYILLGLTHTSSSITFLTFPENSITFKSSSKTLKDDVVTSLVQHLTGTVYKAILKIIVKEGEEDTSISESSSESNKSTYHEAVVSGYSENRFRPIPNTCKGRIVGVRIGVVEGDILEGIGGGEEEDMHEGEENEGEENTEVNPPIVNPPIDINTPNDPTPLTLSDPNLSLKYNVYPTPQSIPSKIPTVFSKFISDSAEFNLLAYHTRLGDESITITPWSDYKREINFTCKTGSPIGPEKSRAIKSQTIKIHPNGFKVTTETRLLDVPNGDAFYVTECFCVIEDGDDRIFILDGFEVNFIKSTMFKSIIERKTKEETRKWVKKYVDYWRECLGVGGGGGEEEEVEDDKEVGVWEWIKDEKHLFQVLIFLHGCVMGILVVGVFRLGGEVKGLEGKVLEVMRALEEQRGQCGNVE</sequence>
<feature type="compositionally biased region" description="Acidic residues" evidence="3">
    <location>
        <begin position="244"/>
        <end position="261"/>
    </location>
</feature>
<dbReference type="PANTHER" id="PTHR47666">
    <property type="entry name" value="PROTEIN VASCULAR ASSOCIATED DEATH 1, CHLOROPLASTIC"/>
    <property type="match status" value="1"/>
</dbReference>
<organism evidence="6 7">
    <name type="scientific">Triparma strigata</name>
    <dbReference type="NCBI Taxonomy" id="1606541"/>
    <lineage>
        <taxon>Eukaryota</taxon>
        <taxon>Sar</taxon>
        <taxon>Stramenopiles</taxon>
        <taxon>Ochrophyta</taxon>
        <taxon>Bolidophyceae</taxon>
        <taxon>Parmales</taxon>
        <taxon>Triparmaceae</taxon>
        <taxon>Triparma</taxon>
    </lineage>
</organism>
<dbReference type="GO" id="GO:0016020">
    <property type="term" value="C:membrane"/>
    <property type="evidence" value="ECO:0007669"/>
    <property type="project" value="UniProtKB-SubCell"/>
</dbReference>
<dbReference type="OrthoDB" id="2162691at2759"/>
<evidence type="ECO:0000256" key="3">
    <source>
        <dbReference type="SAM" id="MobiDB-lite"/>
    </source>
</evidence>
<gene>
    <name evidence="6" type="ORF">TrST_g7757</name>
</gene>
<evidence type="ECO:0000256" key="2">
    <source>
        <dbReference type="ARBA" id="ARBA00023136"/>
    </source>
</evidence>
<feature type="transmembrane region" description="Helical" evidence="4">
    <location>
        <begin position="483"/>
        <end position="505"/>
    </location>
</feature>
<dbReference type="PROSITE" id="PS51778">
    <property type="entry name" value="VAST"/>
    <property type="match status" value="1"/>
</dbReference>
<dbReference type="EMBL" id="BRXY01000436">
    <property type="protein sequence ID" value="GMH94885.1"/>
    <property type="molecule type" value="Genomic_DNA"/>
</dbReference>
<reference evidence="7" key="1">
    <citation type="journal article" date="2023" name="Commun. Biol.">
        <title>Genome analysis of Parmales, the sister group of diatoms, reveals the evolutionary specialization of diatoms from phago-mixotrophs to photoautotrophs.</title>
        <authorList>
            <person name="Ban H."/>
            <person name="Sato S."/>
            <person name="Yoshikawa S."/>
            <person name="Yamada K."/>
            <person name="Nakamura Y."/>
            <person name="Ichinomiya M."/>
            <person name="Sato N."/>
            <person name="Blanc-Mathieu R."/>
            <person name="Endo H."/>
            <person name="Kuwata A."/>
            <person name="Ogata H."/>
        </authorList>
    </citation>
    <scope>NUCLEOTIDE SEQUENCE [LARGE SCALE GENOMIC DNA]</scope>
    <source>
        <strain evidence="7">NIES 3701</strain>
    </source>
</reference>
<comment type="caution">
    <text evidence="6">The sequence shown here is derived from an EMBL/GenBank/DDBJ whole genome shotgun (WGS) entry which is preliminary data.</text>
</comment>
<name>A0A9W7BYT9_9STRA</name>
<protein>
    <recommendedName>
        <fullName evidence="5">VASt domain-containing protein</fullName>
    </recommendedName>
</protein>
<dbReference type="Proteomes" id="UP001165085">
    <property type="component" value="Unassembled WGS sequence"/>
</dbReference>
<comment type="subcellular location">
    <subcellularLocation>
        <location evidence="1">Membrane</location>
    </subcellularLocation>
</comment>
<dbReference type="InterPro" id="IPR031968">
    <property type="entry name" value="VASt"/>
</dbReference>
<dbReference type="AlphaFoldDB" id="A0A9W7BYT9"/>